<name>A0A8J5FLG8_ZINOF</name>
<dbReference type="EMBL" id="JACMSC010000015">
    <property type="protein sequence ID" value="KAG6486673.1"/>
    <property type="molecule type" value="Genomic_DNA"/>
</dbReference>
<reference evidence="1 2" key="1">
    <citation type="submission" date="2020-08" db="EMBL/GenBank/DDBJ databases">
        <title>Plant Genome Project.</title>
        <authorList>
            <person name="Zhang R.-G."/>
        </authorList>
    </citation>
    <scope>NUCLEOTIDE SEQUENCE [LARGE SCALE GENOMIC DNA]</scope>
    <source>
        <tissue evidence="1">Rhizome</tissue>
    </source>
</reference>
<dbReference type="AlphaFoldDB" id="A0A8J5FLG8"/>
<accession>A0A8J5FLG8</accession>
<evidence type="ECO:0000313" key="1">
    <source>
        <dbReference type="EMBL" id="KAG6486673.1"/>
    </source>
</evidence>
<dbReference type="Proteomes" id="UP000734854">
    <property type="component" value="Unassembled WGS sequence"/>
</dbReference>
<evidence type="ECO:0000313" key="2">
    <source>
        <dbReference type="Proteomes" id="UP000734854"/>
    </source>
</evidence>
<protein>
    <submittedName>
        <fullName evidence="1">Uncharacterized protein</fullName>
    </submittedName>
</protein>
<proteinExistence type="predicted"/>
<sequence>MINVVASDLDAFNRGLLDRRSSSIEWRRLVHFLFVITVVGGSAKPSANDPCRNHSCPSFGFGHHCSLDNHGSDHSCSDSDLSGRESMEEQSNLVLIKGFSGVNSA</sequence>
<organism evidence="1 2">
    <name type="scientific">Zingiber officinale</name>
    <name type="common">Ginger</name>
    <name type="synonym">Amomum zingiber</name>
    <dbReference type="NCBI Taxonomy" id="94328"/>
    <lineage>
        <taxon>Eukaryota</taxon>
        <taxon>Viridiplantae</taxon>
        <taxon>Streptophyta</taxon>
        <taxon>Embryophyta</taxon>
        <taxon>Tracheophyta</taxon>
        <taxon>Spermatophyta</taxon>
        <taxon>Magnoliopsida</taxon>
        <taxon>Liliopsida</taxon>
        <taxon>Zingiberales</taxon>
        <taxon>Zingiberaceae</taxon>
        <taxon>Zingiber</taxon>
    </lineage>
</organism>
<comment type="caution">
    <text evidence="1">The sequence shown here is derived from an EMBL/GenBank/DDBJ whole genome shotgun (WGS) entry which is preliminary data.</text>
</comment>
<gene>
    <name evidence="1" type="ORF">ZIOFF_055252</name>
</gene>
<keyword evidence="2" id="KW-1185">Reference proteome</keyword>